<dbReference type="AlphaFoldDB" id="A0A0F8VUZ8"/>
<reference evidence="1" key="1">
    <citation type="journal article" date="2015" name="Nature">
        <title>Complex archaea that bridge the gap between prokaryotes and eukaryotes.</title>
        <authorList>
            <person name="Spang A."/>
            <person name="Saw J.H."/>
            <person name="Jorgensen S.L."/>
            <person name="Zaremba-Niedzwiedzka K."/>
            <person name="Martijn J."/>
            <person name="Lind A.E."/>
            <person name="van Eijk R."/>
            <person name="Schleper C."/>
            <person name="Guy L."/>
            <person name="Ettema T.J."/>
        </authorList>
    </citation>
    <scope>NUCLEOTIDE SEQUENCE</scope>
</reference>
<protein>
    <submittedName>
        <fullName evidence="1">Uncharacterized protein</fullName>
    </submittedName>
</protein>
<accession>A0A0F8VUZ8</accession>
<proteinExistence type="predicted"/>
<sequence>MVSHGGGHELPGVDRLEKVIFFPEGRIFFLKCGSSTDVYEDFWNFPRGYRVEGILERIQSLGLASHYATLQLNYTIKVDF</sequence>
<organism evidence="1">
    <name type="scientific">marine sediment metagenome</name>
    <dbReference type="NCBI Taxonomy" id="412755"/>
    <lineage>
        <taxon>unclassified sequences</taxon>
        <taxon>metagenomes</taxon>
        <taxon>ecological metagenomes</taxon>
    </lineage>
</organism>
<gene>
    <name evidence="1" type="ORF">LCGC14_3148070</name>
</gene>
<evidence type="ECO:0000313" key="1">
    <source>
        <dbReference type="EMBL" id="KKK48147.1"/>
    </source>
</evidence>
<dbReference type="EMBL" id="LAZR01069217">
    <property type="protein sequence ID" value="KKK48147.1"/>
    <property type="molecule type" value="Genomic_DNA"/>
</dbReference>
<name>A0A0F8VUZ8_9ZZZZ</name>
<comment type="caution">
    <text evidence="1">The sequence shown here is derived from an EMBL/GenBank/DDBJ whole genome shotgun (WGS) entry which is preliminary data.</text>
</comment>